<dbReference type="Gene3D" id="2.60.40.3230">
    <property type="match status" value="1"/>
</dbReference>
<gene>
    <name evidence="2" type="ORF">DDU33_00500</name>
</gene>
<dbReference type="KEGG" id="apor:DDU33_00500"/>
<accession>A0A2U8FGG9</accession>
<dbReference type="AlphaFoldDB" id="A0A2U8FGG9"/>
<dbReference type="EMBL" id="CP029206">
    <property type="protein sequence ID" value="AWI50069.1"/>
    <property type="molecule type" value="Genomic_DNA"/>
</dbReference>
<name>A0A2U8FGG9_9PAST</name>
<dbReference type="PROSITE" id="PS51257">
    <property type="entry name" value="PROKAR_LIPOPROTEIN"/>
    <property type="match status" value="1"/>
</dbReference>
<evidence type="ECO:0000256" key="1">
    <source>
        <dbReference type="SAM" id="SignalP"/>
    </source>
</evidence>
<sequence>MMFKWVPFAIFSLFLTACGNNPQSYITGKSEPIVNIDAAINPYIEINAKSDSLSVKNVSQHPLQMVYKLFWYDKLGVSQSNDIEELGKNWQSLWLNAQEKQNISLVKPTIESENYRIYIKK</sequence>
<keyword evidence="3" id="KW-1185">Reference proteome</keyword>
<dbReference type="InterPro" id="IPR010824">
    <property type="entry name" value="DUF1425"/>
</dbReference>
<dbReference type="RefSeq" id="WP_108922451.1">
    <property type="nucleotide sequence ID" value="NZ_CP029206.1"/>
</dbReference>
<dbReference type="InterPro" id="IPR038483">
    <property type="entry name" value="YcfL-like_sf"/>
</dbReference>
<keyword evidence="1" id="KW-0732">Signal</keyword>
<dbReference type="CDD" id="cd09030">
    <property type="entry name" value="DUF1425"/>
    <property type="match status" value="1"/>
</dbReference>
<feature type="chain" id="PRO_5015857830" description="DUF1425 domain-containing protein" evidence="1">
    <location>
        <begin position="20"/>
        <end position="121"/>
    </location>
</feature>
<dbReference type="Pfam" id="PF07233">
    <property type="entry name" value="DUF1425"/>
    <property type="match status" value="1"/>
</dbReference>
<reference evidence="3" key="1">
    <citation type="submission" date="2018-05" db="EMBL/GenBank/DDBJ databases">
        <title>Complete genome sequence of Actinobacillus porcitonsillarum reference strain 9953L55 (CCUG 46996).</title>
        <authorList>
            <person name="Dona V."/>
            <person name="Perreten V."/>
        </authorList>
    </citation>
    <scope>NUCLEOTIDE SEQUENCE [LARGE SCALE GENOMIC DNA]</scope>
    <source>
        <strain evidence="3">9953L55</strain>
    </source>
</reference>
<evidence type="ECO:0008006" key="4">
    <source>
        <dbReference type="Google" id="ProtNLM"/>
    </source>
</evidence>
<dbReference type="Proteomes" id="UP000244920">
    <property type="component" value="Chromosome"/>
</dbReference>
<evidence type="ECO:0000313" key="2">
    <source>
        <dbReference type="EMBL" id="AWI50069.1"/>
    </source>
</evidence>
<evidence type="ECO:0000313" key="3">
    <source>
        <dbReference type="Proteomes" id="UP000244920"/>
    </source>
</evidence>
<organism evidence="2 3">
    <name type="scientific">Actinobacillus porcitonsillarum</name>
    <dbReference type="NCBI Taxonomy" id="189834"/>
    <lineage>
        <taxon>Bacteria</taxon>
        <taxon>Pseudomonadati</taxon>
        <taxon>Pseudomonadota</taxon>
        <taxon>Gammaproteobacteria</taxon>
        <taxon>Pasteurellales</taxon>
        <taxon>Pasteurellaceae</taxon>
        <taxon>Actinobacillus</taxon>
    </lineage>
</organism>
<feature type="signal peptide" evidence="1">
    <location>
        <begin position="1"/>
        <end position="19"/>
    </location>
</feature>
<protein>
    <recommendedName>
        <fullName evidence="4">DUF1425 domain-containing protein</fullName>
    </recommendedName>
</protein>
<proteinExistence type="predicted"/>